<keyword evidence="3" id="KW-0378">Hydrolase</keyword>
<dbReference type="InterPro" id="IPR002470">
    <property type="entry name" value="Peptidase_S9A"/>
</dbReference>
<evidence type="ECO:0000259" key="6">
    <source>
        <dbReference type="Pfam" id="PF00326"/>
    </source>
</evidence>
<dbReference type="PRINTS" id="PR00862">
    <property type="entry name" value="PROLIGOPTASE"/>
</dbReference>
<comment type="similarity">
    <text evidence="1">Belongs to the peptidase S9A family.</text>
</comment>
<feature type="compositionally biased region" description="Basic and acidic residues" evidence="5">
    <location>
        <begin position="14"/>
        <end position="23"/>
    </location>
</feature>
<organism evidence="8 9">
    <name type="scientific">Chitinimonas lacunae</name>
    <dbReference type="NCBI Taxonomy" id="1963018"/>
    <lineage>
        <taxon>Bacteria</taxon>
        <taxon>Pseudomonadati</taxon>
        <taxon>Pseudomonadota</taxon>
        <taxon>Betaproteobacteria</taxon>
        <taxon>Neisseriales</taxon>
        <taxon>Chitinibacteraceae</taxon>
        <taxon>Chitinimonas</taxon>
    </lineage>
</organism>
<dbReference type="Proteomes" id="UP001595791">
    <property type="component" value="Unassembled WGS sequence"/>
</dbReference>
<dbReference type="InterPro" id="IPR001375">
    <property type="entry name" value="Peptidase_S9_cat"/>
</dbReference>
<evidence type="ECO:0000259" key="7">
    <source>
        <dbReference type="Pfam" id="PF02897"/>
    </source>
</evidence>
<keyword evidence="2" id="KW-0645">Protease</keyword>
<dbReference type="Gene3D" id="2.130.10.120">
    <property type="entry name" value="Prolyl oligopeptidase, N-terminal domain"/>
    <property type="match status" value="1"/>
</dbReference>
<dbReference type="SUPFAM" id="SSF53474">
    <property type="entry name" value="alpha/beta-Hydrolases"/>
    <property type="match status" value="1"/>
</dbReference>
<dbReference type="InterPro" id="IPR029058">
    <property type="entry name" value="AB_hydrolase_fold"/>
</dbReference>
<evidence type="ECO:0000313" key="9">
    <source>
        <dbReference type="Proteomes" id="UP001595791"/>
    </source>
</evidence>
<evidence type="ECO:0000256" key="4">
    <source>
        <dbReference type="ARBA" id="ARBA00022825"/>
    </source>
</evidence>
<protein>
    <submittedName>
        <fullName evidence="8">S9 family peptidase</fullName>
    </submittedName>
</protein>
<dbReference type="RefSeq" id="WP_378160511.1">
    <property type="nucleotide sequence ID" value="NZ_JBHSBU010000001.1"/>
</dbReference>
<feature type="domain" description="Peptidase S9A N-terminal" evidence="7">
    <location>
        <begin position="18"/>
        <end position="404"/>
    </location>
</feature>
<keyword evidence="4" id="KW-0720">Serine protease</keyword>
<dbReference type="Pfam" id="PF02897">
    <property type="entry name" value="Peptidase_S9_N"/>
    <property type="match status" value="1"/>
</dbReference>
<evidence type="ECO:0000256" key="5">
    <source>
        <dbReference type="SAM" id="MobiDB-lite"/>
    </source>
</evidence>
<reference evidence="9" key="1">
    <citation type="journal article" date="2019" name="Int. J. Syst. Evol. Microbiol.">
        <title>The Global Catalogue of Microorganisms (GCM) 10K type strain sequencing project: providing services to taxonomists for standard genome sequencing and annotation.</title>
        <authorList>
            <consortium name="The Broad Institute Genomics Platform"/>
            <consortium name="The Broad Institute Genome Sequencing Center for Infectious Disease"/>
            <person name="Wu L."/>
            <person name="Ma J."/>
        </authorList>
    </citation>
    <scope>NUCLEOTIDE SEQUENCE [LARGE SCALE GENOMIC DNA]</scope>
    <source>
        <strain evidence="9">LMG 29894</strain>
    </source>
</reference>
<feature type="domain" description="Peptidase S9 prolyl oligopeptidase catalytic" evidence="6">
    <location>
        <begin position="467"/>
        <end position="679"/>
    </location>
</feature>
<name>A0ABV8MLG6_9NEIS</name>
<sequence length="682" mass="77663">MPLDLSLPAPLAPERPKTLSRHGERRSDPYYWLRERDDPATLAYLQAENDYANAALAPLAPLAESLYHEMLGRIEETDQSVPWRLGAWLYYSRTEAGRQYPLLCRRPAAGGAETVLLDLNAMARGKAFFSVEHFEPSPDGRLLAFSIDSRGDRRYQLRVKDLDSGKLLPLRRNRITSVAWALDNRTLFFTSEDPTTKRSDQLWRHRLGDETDCLLRQETDERFELEVHLSRSQRYLFVDSNSLTSSETRFLPADRPNGRWRLLARRRAEVEYEVDHHGEHFYLRINDQGRNFRLVAVPIANPAREHWQEVVPHRPDVVLEGFDCFRDYRVLYEREAGLPHFTITELASGDSHRIEIELESYSAYGDVNPEWNTRQFRFGIESLTRPDTLYEYDMASRERQVLKTRPVKGDFDPSRYVCRRMEVRAADGTAIPVSLAYRHDALAHGPAPLWLDGYGAYGIANDVYFASTRLSLLDRGVIYAVAHIRGGGDLGPSWHDAGKMAAKINSFTDFIAVAQALVDSGHTAPDRLLIEGGSAGGLLVAGVGNMRPDLFAVVLCEVPFVDVLTTMQDPLLPLTVGEYEEWGNPRLAEQYGWMRAYSPYDNIKAQDYPAMLVRAGLHDSQVMYWEAAKYVARLRRLKTDQQPLLLLTEMEAGHGGRSGRYDRLHDTALDYAFALTQLGVER</sequence>
<dbReference type="Pfam" id="PF00326">
    <property type="entry name" value="Peptidase_S9"/>
    <property type="match status" value="1"/>
</dbReference>
<dbReference type="Gene3D" id="3.40.50.1820">
    <property type="entry name" value="alpha/beta hydrolase"/>
    <property type="match status" value="1"/>
</dbReference>
<evidence type="ECO:0000256" key="2">
    <source>
        <dbReference type="ARBA" id="ARBA00022670"/>
    </source>
</evidence>
<evidence type="ECO:0000256" key="3">
    <source>
        <dbReference type="ARBA" id="ARBA00022801"/>
    </source>
</evidence>
<dbReference type="InterPro" id="IPR051543">
    <property type="entry name" value="Serine_Peptidase_S9A"/>
</dbReference>
<evidence type="ECO:0000256" key="1">
    <source>
        <dbReference type="ARBA" id="ARBA00005228"/>
    </source>
</evidence>
<feature type="region of interest" description="Disordered" evidence="5">
    <location>
        <begin position="1"/>
        <end position="23"/>
    </location>
</feature>
<comment type="caution">
    <text evidence="8">The sequence shown here is derived from an EMBL/GenBank/DDBJ whole genome shotgun (WGS) entry which is preliminary data.</text>
</comment>
<accession>A0ABV8MLG6</accession>
<dbReference type="PANTHER" id="PTHR11757">
    <property type="entry name" value="PROTEASE FAMILY S9A OLIGOPEPTIDASE"/>
    <property type="match status" value="1"/>
</dbReference>
<gene>
    <name evidence="8" type="ORF">ACFOW7_02115</name>
</gene>
<evidence type="ECO:0000313" key="8">
    <source>
        <dbReference type="EMBL" id="MFC4158145.1"/>
    </source>
</evidence>
<proteinExistence type="inferred from homology"/>
<dbReference type="PANTHER" id="PTHR11757:SF19">
    <property type="entry name" value="PROLYL ENDOPEPTIDASE-LIKE"/>
    <property type="match status" value="1"/>
</dbReference>
<dbReference type="SUPFAM" id="SSF50993">
    <property type="entry name" value="Peptidase/esterase 'gauge' domain"/>
    <property type="match status" value="1"/>
</dbReference>
<dbReference type="EMBL" id="JBHSBU010000001">
    <property type="protein sequence ID" value="MFC4158145.1"/>
    <property type="molecule type" value="Genomic_DNA"/>
</dbReference>
<dbReference type="InterPro" id="IPR023302">
    <property type="entry name" value="Pept_S9A_N"/>
</dbReference>
<keyword evidence="9" id="KW-1185">Reference proteome</keyword>